<dbReference type="AlphaFoldDB" id="A0A369J939"/>
<sequence>MSGPSWSAHVPLVSPSHPRLMTLSTMTCQTSDHCGADRCRSLSTDLLVSGTSLIRVLHYSNGVPMVVPCCEDIDINGRGADHRSHHTDTINSRKIVNGEPAIYILHITALICSLFREGYAVHSHYEKLRRLAQNFVRILSTTVTHHSSALPMHPIPHGGVR</sequence>
<dbReference type="InParanoid" id="A0A369J939"/>
<organism evidence="1 2">
    <name type="scientific">Hypsizygus marmoreus</name>
    <name type="common">White beech mushroom</name>
    <name type="synonym">Agaricus marmoreus</name>
    <dbReference type="NCBI Taxonomy" id="39966"/>
    <lineage>
        <taxon>Eukaryota</taxon>
        <taxon>Fungi</taxon>
        <taxon>Dikarya</taxon>
        <taxon>Basidiomycota</taxon>
        <taxon>Agaricomycotina</taxon>
        <taxon>Agaricomycetes</taxon>
        <taxon>Agaricomycetidae</taxon>
        <taxon>Agaricales</taxon>
        <taxon>Tricholomatineae</taxon>
        <taxon>Lyophyllaceae</taxon>
        <taxon>Hypsizygus</taxon>
    </lineage>
</organism>
<keyword evidence="2" id="KW-1185">Reference proteome</keyword>
<comment type="caution">
    <text evidence="1">The sequence shown here is derived from an EMBL/GenBank/DDBJ whole genome shotgun (WGS) entry which is preliminary data.</text>
</comment>
<reference evidence="1" key="1">
    <citation type="submission" date="2018-04" db="EMBL/GenBank/DDBJ databases">
        <title>Whole genome sequencing of Hypsizygus marmoreus.</title>
        <authorList>
            <person name="Choi I.-G."/>
            <person name="Min B."/>
            <person name="Kim J.-G."/>
            <person name="Kim S."/>
            <person name="Oh Y.-L."/>
            <person name="Kong W.-S."/>
            <person name="Park H."/>
            <person name="Jeong J."/>
            <person name="Song E.-S."/>
        </authorList>
    </citation>
    <scope>NUCLEOTIDE SEQUENCE [LARGE SCALE GENOMIC DNA]</scope>
    <source>
        <strain evidence="1">51987-8</strain>
    </source>
</reference>
<gene>
    <name evidence="1" type="ORF">Hypma_004645</name>
</gene>
<name>A0A369J939_HYPMA</name>
<dbReference type="Proteomes" id="UP000076154">
    <property type="component" value="Unassembled WGS sequence"/>
</dbReference>
<evidence type="ECO:0000313" key="2">
    <source>
        <dbReference type="Proteomes" id="UP000076154"/>
    </source>
</evidence>
<evidence type="ECO:0000313" key="1">
    <source>
        <dbReference type="EMBL" id="RDB15376.1"/>
    </source>
</evidence>
<dbReference type="EMBL" id="LUEZ02000180">
    <property type="protein sequence ID" value="RDB15376.1"/>
    <property type="molecule type" value="Genomic_DNA"/>
</dbReference>
<proteinExistence type="predicted"/>
<accession>A0A369J939</accession>
<protein>
    <submittedName>
        <fullName evidence="1">Uncharacterized protein</fullName>
    </submittedName>
</protein>